<dbReference type="GO" id="GO:0003677">
    <property type="term" value="F:DNA binding"/>
    <property type="evidence" value="ECO:0007669"/>
    <property type="project" value="InterPro"/>
</dbReference>
<evidence type="ECO:0000256" key="1">
    <source>
        <dbReference type="SAM" id="MobiDB-lite"/>
    </source>
</evidence>
<dbReference type="InterPro" id="IPR012337">
    <property type="entry name" value="RNaseH-like_sf"/>
</dbReference>
<keyword evidence="4" id="KW-1185">Reference proteome</keyword>
<reference evidence="3 4" key="1">
    <citation type="submission" date="2013-02" db="EMBL/GenBank/DDBJ databases">
        <title>A novel strain isolated from Lonar lake, Maharashtra, India.</title>
        <authorList>
            <person name="Singh A."/>
        </authorList>
    </citation>
    <scope>NUCLEOTIDE SEQUENCE [LARGE SCALE GENOMIC DNA]</scope>
    <source>
        <strain evidence="3 4">AK24</strain>
    </source>
</reference>
<gene>
    <name evidence="3" type="ORF">ADIS_0070</name>
</gene>
<dbReference type="NCBIfam" id="NF033559">
    <property type="entry name" value="transpos_IS1634"/>
    <property type="match status" value="1"/>
</dbReference>
<name>R7ZZA6_9BACT</name>
<dbReference type="InterPro" id="IPR002559">
    <property type="entry name" value="Transposase_11"/>
</dbReference>
<feature type="region of interest" description="Disordered" evidence="1">
    <location>
        <begin position="561"/>
        <end position="584"/>
    </location>
</feature>
<dbReference type="PANTHER" id="PTHR34614">
    <property type="match status" value="1"/>
</dbReference>
<accession>R7ZZA6</accession>
<dbReference type="GO" id="GO:0004803">
    <property type="term" value="F:transposase activity"/>
    <property type="evidence" value="ECO:0007669"/>
    <property type="project" value="InterPro"/>
</dbReference>
<dbReference type="STRING" id="1232681.ADIS_0070"/>
<organism evidence="3 4">
    <name type="scientific">Lunatimonas lonarensis</name>
    <dbReference type="NCBI Taxonomy" id="1232681"/>
    <lineage>
        <taxon>Bacteria</taxon>
        <taxon>Pseudomonadati</taxon>
        <taxon>Bacteroidota</taxon>
        <taxon>Cytophagia</taxon>
        <taxon>Cytophagales</taxon>
        <taxon>Cyclobacteriaceae</taxon>
    </lineage>
</organism>
<dbReference type="Proteomes" id="UP000013909">
    <property type="component" value="Unassembled WGS sequence"/>
</dbReference>
<sequence>MEDATPEQLNRIQRQLTDRYEHKEPLFDEDVDPVVRSYVEEFWQRIVSSEKFDLSAGKLLRMVDMDTLEHSNAREIGAENIAYRTWEKLNLTPLLLSAGFSPEQAKLAATQVVSRAVYPASELKTVRWIKENSAVCELTGYGVDKVTKDRLYKSALDLYKAKDAIERHLSRRTNELFDLEDKIILYDLTNTYFEGEKRNSQLAKFGRSKEKRNDAKLIVLALVVNVEGFIKYSSVLEGNIADCNTLSAMIEKLASHTCRGPAVVVLDAGIATEENLRLIESKGYRYLCVSRTRLKDYSYVPGRPTTLLDTKSKQTIRLRSVATEKNTDYYLEVKSPSKEKKEEGMKLQFENRFEQELQKIHNALHSKGGTKKADKVHQRIGRAKEKYPSVQRYYDITVSSDTKTGLATEITWEKDTEGHQEKNESLGVYFLRTNLNVKEEYVVWNIYNTIREIENAFRTLKTDLDLRPIYHKNDDATMAHLHLGILAYWLVNTVRYQLKHNGIKSCWGEIVRIGNTQKVITTSGTNTYDKIITTRKCTVPNKNLKQIYDILQTKHQPFAKRKSVVHKSETEKIESPKKQLLLSG</sequence>
<evidence type="ECO:0000313" key="3">
    <source>
        <dbReference type="EMBL" id="EON79432.1"/>
    </source>
</evidence>
<feature type="domain" description="Transposase IS4-like" evidence="2">
    <location>
        <begin position="183"/>
        <end position="490"/>
    </location>
</feature>
<dbReference type="PANTHER" id="PTHR34614:SF2">
    <property type="entry name" value="TRANSPOSASE IS4-LIKE DOMAIN-CONTAINING PROTEIN"/>
    <property type="match status" value="1"/>
</dbReference>
<protein>
    <recommendedName>
        <fullName evidence="2">Transposase IS4-like domain-containing protein</fullName>
    </recommendedName>
</protein>
<dbReference type="EMBL" id="AQHR01000003">
    <property type="protein sequence ID" value="EON79432.1"/>
    <property type="molecule type" value="Genomic_DNA"/>
</dbReference>
<dbReference type="PATRIC" id="fig|1288963.3.peg.69"/>
<proteinExistence type="predicted"/>
<dbReference type="AlphaFoldDB" id="R7ZZA6"/>
<dbReference type="GO" id="GO:0006313">
    <property type="term" value="P:DNA transposition"/>
    <property type="evidence" value="ECO:0007669"/>
    <property type="project" value="InterPro"/>
</dbReference>
<dbReference type="SUPFAM" id="SSF53098">
    <property type="entry name" value="Ribonuclease H-like"/>
    <property type="match status" value="1"/>
</dbReference>
<evidence type="ECO:0000259" key="2">
    <source>
        <dbReference type="Pfam" id="PF01609"/>
    </source>
</evidence>
<evidence type="ECO:0000313" key="4">
    <source>
        <dbReference type="Proteomes" id="UP000013909"/>
    </source>
</evidence>
<dbReference type="Pfam" id="PF01609">
    <property type="entry name" value="DDE_Tnp_1"/>
    <property type="match status" value="1"/>
</dbReference>
<feature type="compositionally biased region" description="Basic and acidic residues" evidence="1">
    <location>
        <begin position="566"/>
        <end position="577"/>
    </location>
</feature>
<dbReference type="InterPro" id="IPR047654">
    <property type="entry name" value="IS1634_transpos"/>
</dbReference>
<comment type="caution">
    <text evidence="3">The sequence shown here is derived from an EMBL/GenBank/DDBJ whole genome shotgun (WGS) entry which is preliminary data.</text>
</comment>